<dbReference type="InterPro" id="IPR059226">
    <property type="entry name" value="Choice_anch_Q_dom"/>
</dbReference>
<dbReference type="EMBL" id="OCMT01000003">
    <property type="protein sequence ID" value="SOD18402.1"/>
    <property type="molecule type" value="Genomic_DNA"/>
</dbReference>
<keyword evidence="11" id="KW-1185">Reference proteome</keyword>
<keyword evidence="4" id="KW-0964">Secreted</keyword>
<dbReference type="SMART" id="SM00710">
    <property type="entry name" value="PbH1"/>
    <property type="match status" value="6"/>
</dbReference>
<evidence type="ECO:0000313" key="10">
    <source>
        <dbReference type="EMBL" id="SOD18402.1"/>
    </source>
</evidence>
<dbReference type="InterPro" id="IPR003368">
    <property type="entry name" value="POMP_repeat"/>
</dbReference>
<sequence length="892" mass="93459">MRKLYVLLLLSALFGIDATAQTIKYVKAGGTGDGSSWAAASGDLQAMINASAASGEVWVAAGTYKPNRRANALETITADDRYNSFVLKKDVSVFGGFSGVETTKVGRDFAANASILSGNLGNQAIDTDNAYHVVIAAGDLGTATLNGFTLTKGYTSGTGTGTTTPVNGINIPISRSPGIVIYSSSPTLENLIISENVNGSTDQTGGATYIIYGSPNFNKVKFVNNRTSGTTAGAVFVFGSAATNSKPVFSEVDFIGNQGSSAGAVAISSSSKVEFKKCNFTGNKSISSWGGALQLFAASADAEVIDCNFADNQSFTSGGAIYNGLAAPLKIINTTFSNNIASNGQGGAISFSSGPLIIEKSTFNGNKSPLGIAGALFLGNSSNVFLLEGNSFKDNEAQKEGGAIYITTSAPLIKNNRFNTNKAVTFGGAIYTAGTTSTTLSTPTIVGNIFYNNQATGTTGTGGAVYIGVNSTPLLVNSTFYANVAADKGGAIGLGNPGFLAKVHNSIIYGNTAADATTIDIYNASTDNLDIQYTLTQNFGTNGAAGNIVASDPEFASVDVNNANFLKLTEDSWAVNAGNNNLIPLGVTTDILGVNRITHSVVDMGALEYDGTLPPPYTVSVDENSPNGTYVGTPTSRLGGTLNWEFFSGNINDAFAVNATTGVITVNKSSELDYETKSLFNLFLKATNNFGLIQNVPVLINLNNLMEKPGTPEITNTKVNDVIISYRPKLRGIAEPVSTITIYVDGVAYATKTSSDPQGNWRLDFLDEVTPGTHAFHVVANNSLGTSEPSNTVTATFKLYTGEVVVNNILTPNGDGKNDLWIAKDLSLMYPQNEAIVYDKTGKVVFKKANYQSDWDGTYNSSPLSTGTYYYEINIGAGLKPLKGTLTILRGR</sequence>
<evidence type="ECO:0000313" key="11">
    <source>
        <dbReference type="Proteomes" id="UP000219281"/>
    </source>
</evidence>
<dbReference type="InterPro" id="IPR011050">
    <property type="entry name" value="Pectin_lyase_fold/virulence"/>
</dbReference>
<dbReference type="NCBIfam" id="NF041518">
    <property type="entry name" value="choice_anch_Q"/>
    <property type="match status" value="1"/>
</dbReference>
<dbReference type="PANTHER" id="PTHR11319:SF35">
    <property type="entry name" value="OUTER MEMBRANE PROTEIN PMPC-RELATED"/>
    <property type="match status" value="1"/>
</dbReference>
<dbReference type="InterPro" id="IPR006626">
    <property type="entry name" value="PbH1"/>
</dbReference>
<dbReference type="OrthoDB" id="728034at2"/>
<evidence type="ECO:0000256" key="2">
    <source>
        <dbReference type="ARBA" id="ARBA00004442"/>
    </source>
</evidence>
<dbReference type="InterPro" id="IPR002126">
    <property type="entry name" value="Cadherin-like_dom"/>
</dbReference>
<gene>
    <name evidence="10" type="ORF">SAMN06297358_2983</name>
</gene>
<dbReference type="SUPFAM" id="SSF51126">
    <property type="entry name" value="Pectin lyase-like"/>
    <property type="match status" value="2"/>
</dbReference>
<evidence type="ECO:0000256" key="3">
    <source>
        <dbReference type="ARBA" id="ARBA00004613"/>
    </source>
</evidence>
<protein>
    <submittedName>
        <fullName evidence="10">Gliding motility-associated C-terminal domain-containing protein</fullName>
    </submittedName>
</protein>
<dbReference type="AlphaFoldDB" id="A0A286A930"/>
<dbReference type="NCBIfam" id="TIGR04131">
    <property type="entry name" value="Bac_Flav_CTERM"/>
    <property type="match status" value="1"/>
</dbReference>
<dbReference type="GO" id="GO:0009279">
    <property type="term" value="C:cell outer membrane"/>
    <property type="evidence" value="ECO:0007669"/>
    <property type="project" value="UniProtKB-SubCell"/>
</dbReference>
<evidence type="ECO:0000256" key="8">
    <source>
        <dbReference type="SAM" id="SignalP"/>
    </source>
</evidence>
<evidence type="ECO:0000256" key="6">
    <source>
        <dbReference type="ARBA" id="ARBA00023136"/>
    </source>
</evidence>
<dbReference type="InterPro" id="IPR015919">
    <property type="entry name" value="Cadherin-like_sf"/>
</dbReference>
<dbReference type="PANTHER" id="PTHR11319">
    <property type="entry name" value="G PROTEIN-COUPLED RECEPTOR-RELATED"/>
    <property type="match status" value="1"/>
</dbReference>
<evidence type="ECO:0000259" key="9">
    <source>
        <dbReference type="PROSITE" id="PS50268"/>
    </source>
</evidence>
<proteinExistence type="predicted"/>
<keyword evidence="7" id="KW-0998">Cell outer membrane</keyword>
<dbReference type="Proteomes" id="UP000219281">
    <property type="component" value="Unassembled WGS sequence"/>
</dbReference>
<feature type="signal peptide" evidence="8">
    <location>
        <begin position="1"/>
        <end position="20"/>
    </location>
</feature>
<keyword evidence="6" id="KW-0472">Membrane</keyword>
<dbReference type="Pfam" id="PF13585">
    <property type="entry name" value="CHU_C"/>
    <property type="match status" value="1"/>
</dbReference>
<dbReference type="GO" id="GO:0007156">
    <property type="term" value="P:homophilic cell adhesion via plasma membrane adhesion molecules"/>
    <property type="evidence" value="ECO:0007669"/>
    <property type="project" value="InterPro"/>
</dbReference>
<dbReference type="Gene3D" id="2.60.40.10">
    <property type="entry name" value="Immunoglobulins"/>
    <property type="match status" value="1"/>
</dbReference>
<dbReference type="InterPro" id="IPR013783">
    <property type="entry name" value="Ig-like_fold"/>
</dbReference>
<accession>A0A286A930</accession>
<evidence type="ECO:0000256" key="4">
    <source>
        <dbReference type="ARBA" id="ARBA00022525"/>
    </source>
</evidence>
<dbReference type="InterPro" id="IPR026341">
    <property type="entry name" value="T9SS_type_B"/>
</dbReference>
<dbReference type="Pfam" id="PF02415">
    <property type="entry name" value="Chlam_PMP"/>
    <property type="match status" value="2"/>
</dbReference>
<reference evidence="11" key="1">
    <citation type="submission" date="2017-09" db="EMBL/GenBank/DDBJ databases">
        <authorList>
            <person name="Varghese N."/>
            <person name="Submissions S."/>
        </authorList>
    </citation>
    <scope>NUCLEOTIDE SEQUENCE [LARGE SCALE GENOMIC DNA]</scope>
    <source>
        <strain evidence="11">CGMCC 1.12803</strain>
    </source>
</reference>
<dbReference type="PROSITE" id="PS50268">
    <property type="entry name" value="CADHERIN_2"/>
    <property type="match status" value="1"/>
</dbReference>
<keyword evidence="5 8" id="KW-0732">Signal</keyword>
<dbReference type="InterPro" id="IPR012334">
    <property type="entry name" value="Pectin_lyas_fold"/>
</dbReference>
<dbReference type="CDD" id="cd11304">
    <property type="entry name" value="Cadherin_repeat"/>
    <property type="match status" value="1"/>
</dbReference>
<dbReference type="GO" id="GO:0005509">
    <property type="term" value="F:calcium ion binding"/>
    <property type="evidence" value="ECO:0007669"/>
    <property type="project" value="InterPro"/>
</dbReference>
<dbReference type="Gene3D" id="2.160.20.10">
    <property type="entry name" value="Single-stranded right-handed beta-helix, Pectin lyase-like"/>
    <property type="match status" value="1"/>
</dbReference>
<feature type="chain" id="PRO_5012086476" evidence="8">
    <location>
        <begin position="21"/>
        <end position="892"/>
    </location>
</feature>
<dbReference type="Pfam" id="PF00028">
    <property type="entry name" value="Cadherin"/>
    <property type="match status" value="1"/>
</dbReference>
<dbReference type="GO" id="GO:0005576">
    <property type="term" value="C:extracellular region"/>
    <property type="evidence" value="ECO:0007669"/>
    <property type="project" value="UniProtKB-SubCell"/>
</dbReference>
<name>A0A286A930_9SPHI</name>
<dbReference type="RefSeq" id="WP_097132803.1">
    <property type="nucleotide sequence ID" value="NZ_OCMT01000003.1"/>
</dbReference>
<evidence type="ECO:0000256" key="7">
    <source>
        <dbReference type="ARBA" id="ARBA00023237"/>
    </source>
</evidence>
<comment type="subcellular location">
    <subcellularLocation>
        <location evidence="1">Cell envelope</location>
    </subcellularLocation>
    <subcellularLocation>
        <location evidence="2">Cell outer membrane</location>
    </subcellularLocation>
    <subcellularLocation>
        <location evidence="3">Secreted</location>
    </subcellularLocation>
</comment>
<dbReference type="Gene3D" id="2.60.40.60">
    <property type="entry name" value="Cadherins"/>
    <property type="match status" value="1"/>
</dbReference>
<organism evidence="10 11">
    <name type="scientific">Pedobacter xixiisoli</name>
    <dbReference type="NCBI Taxonomy" id="1476464"/>
    <lineage>
        <taxon>Bacteria</taxon>
        <taxon>Pseudomonadati</taxon>
        <taxon>Bacteroidota</taxon>
        <taxon>Sphingobacteriia</taxon>
        <taxon>Sphingobacteriales</taxon>
        <taxon>Sphingobacteriaceae</taxon>
        <taxon>Pedobacter</taxon>
    </lineage>
</organism>
<evidence type="ECO:0000256" key="1">
    <source>
        <dbReference type="ARBA" id="ARBA00004196"/>
    </source>
</evidence>
<evidence type="ECO:0000256" key="5">
    <source>
        <dbReference type="ARBA" id="ARBA00022729"/>
    </source>
</evidence>
<feature type="domain" description="Cadherin" evidence="9">
    <location>
        <begin position="613"/>
        <end position="714"/>
    </location>
</feature>
<dbReference type="SUPFAM" id="SSF49313">
    <property type="entry name" value="Cadherin-like"/>
    <property type="match status" value="1"/>
</dbReference>